<evidence type="ECO:0000256" key="6">
    <source>
        <dbReference type="ARBA" id="ARBA00022679"/>
    </source>
</evidence>
<dbReference type="InterPro" id="IPR005467">
    <property type="entry name" value="His_kinase_dom"/>
</dbReference>
<dbReference type="InterPro" id="IPR003661">
    <property type="entry name" value="HisK_dim/P_dom"/>
</dbReference>
<dbReference type="Gene3D" id="1.10.287.130">
    <property type="match status" value="1"/>
</dbReference>
<dbReference type="InterPro" id="IPR036890">
    <property type="entry name" value="HATPase_C_sf"/>
</dbReference>
<keyword evidence="18" id="KW-1185">Reference proteome</keyword>
<dbReference type="Gene3D" id="3.30.565.10">
    <property type="entry name" value="Histidine kinase-like ATPase, C-terminal domain"/>
    <property type="match status" value="1"/>
</dbReference>
<keyword evidence="13 14" id="KW-0472">Membrane</keyword>
<keyword evidence="7 14" id="KW-0812">Transmembrane</keyword>
<evidence type="ECO:0000259" key="16">
    <source>
        <dbReference type="PROSITE" id="PS50885"/>
    </source>
</evidence>
<dbReference type="SMART" id="SM00304">
    <property type="entry name" value="HAMP"/>
    <property type="match status" value="1"/>
</dbReference>
<accession>A0A1D8IMK2</accession>
<dbReference type="SUPFAM" id="SSF55874">
    <property type="entry name" value="ATPase domain of HSP90 chaperone/DNA topoisomerase II/histidine kinase"/>
    <property type="match status" value="1"/>
</dbReference>
<keyword evidence="12" id="KW-0902">Two-component regulatory system</keyword>
<dbReference type="InterPro" id="IPR004358">
    <property type="entry name" value="Sig_transdc_His_kin-like_C"/>
</dbReference>
<dbReference type="PROSITE" id="PS50885">
    <property type="entry name" value="HAMP"/>
    <property type="match status" value="1"/>
</dbReference>
<dbReference type="InterPro" id="IPR050351">
    <property type="entry name" value="BphY/WalK/GraS-like"/>
</dbReference>
<dbReference type="SMART" id="SM00388">
    <property type="entry name" value="HisKA"/>
    <property type="match status" value="1"/>
</dbReference>
<evidence type="ECO:0000256" key="1">
    <source>
        <dbReference type="ARBA" id="ARBA00000085"/>
    </source>
</evidence>
<dbReference type="EMBL" id="CP017415">
    <property type="protein sequence ID" value="AOU97655.1"/>
    <property type="molecule type" value="Genomic_DNA"/>
</dbReference>
<dbReference type="PANTHER" id="PTHR42878:SF7">
    <property type="entry name" value="SENSOR HISTIDINE KINASE GLRK"/>
    <property type="match status" value="1"/>
</dbReference>
<dbReference type="CDD" id="cd06225">
    <property type="entry name" value="HAMP"/>
    <property type="match status" value="1"/>
</dbReference>
<evidence type="ECO:0000256" key="9">
    <source>
        <dbReference type="ARBA" id="ARBA00022777"/>
    </source>
</evidence>
<dbReference type="SUPFAM" id="SSF47384">
    <property type="entry name" value="Homodimeric domain of signal transducing histidine kinase"/>
    <property type="match status" value="1"/>
</dbReference>
<dbReference type="Pfam" id="PF17203">
    <property type="entry name" value="sCache_3_2"/>
    <property type="match status" value="1"/>
</dbReference>
<evidence type="ECO:0000256" key="3">
    <source>
        <dbReference type="ARBA" id="ARBA00012438"/>
    </source>
</evidence>
<keyword evidence="8" id="KW-0547">Nucleotide-binding</keyword>
<dbReference type="GO" id="GO:0007234">
    <property type="term" value="P:osmosensory signaling via phosphorelay pathway"/>
    <property type="evidence" value="ECO:0007669"/>
    <property type="project" value="TreeGrafter"/>
</dbReference>
<evidence type="ECO:0000256" key="2">
    <source>
        <dbReference type="ARBA" id="ARBA00004651"/>
    </source>
</evidence>
<evidence type="ECO:0000256" key="12">
    <source>
        <dbReference type="ARBA" id="ARBA00023012"/>
    </source>
</evidence>
<dbReference type="InterPro" id="IPR003660">
    <property type="entry name" value="HAMP_dom"/>
</dbReference>
<dbReference type="EC" id="2.7.13.3" evidence="3"/>
<comment type="catalytic activity">
    <reaction evidence="1">
        <text>ATP + protein L-histidine = ADP + protein N-phospho-L-histidine.</text>
        <dbReference type="EC" id="2.7.13.3"/>
    </reaction>
</comment>
<dbReference type="GO" id="GO:0030295">
    <property type="term" value="F:protein kinase activator activity"/>
    <property type="evidence" value="ECO:0007669"/>
    <property type="project" value="TreeGrafter"/>
</dbReference>
<evidence type="ECO:0000259" key="15">
    <source>
        <dbReference type="PROSITE" id="PS50109"/>
    </source>
</evidence>
<evidence type="ECO:0000256" key="5">
    <source>
        <dbReference type="ARBA" id="ARBA00022553"/>
    </source>
</evidence>
<evidence type="ECO:0000256" key="8">
    <source>
        <dbReference type="ARBA" id="ARBA00022741"/>
    </source>
</evidence>
<dbReference type="SUPFAM" id="SSF158472">
    <property type="entry name" value="HAMP domain-like"/>
    <property type="match status" value="1"/>
</dbReference>
<evidence type="ECO:0000256" key="4">
    <source>
        <dbReference type="ARBA" id="ARBA00022475"/>
    </source>
</evidence>
<feature type="transmembrane region" description="Helical" evidence="14">
    <location>
        <begin position="21"/>
        <end position="42"/>
    </location>
</feature>
<dbReference type="GO" id="GO:0005886">
    <property type="term" value="C:plasma membrane"/>
    <property type="evidence" value="ECO:0007669"/>
    <property type="project" value="UniProtKB-SubCell"/>
</dbReference>
<dbReference type="Gene3D" id="6.10.340.10">
    <property type="match status" value="1"/>
</dbReference>
<feature type="transmembrane region" description="Helical" evidence="14">
    <location>
        <begin position="173"/>
        <end position="194"/>
    </location>
</feature>
<dbReference type="Pfam" id="PF02518">
    <property type="entry name" value="HATPase_c"/>
    <property type="match status" value="1"/>
</dbReference>
<evidence type="ECO:0000256" key="14">
    <source>
        <dbReference type="SAM" id="Phobius"/>
    </source>
</evidence>
<gene>
    <name evidence="17" type="ORF">BI364_06505</name>
</gene>
<keyword evidence="10" id="KW-0067">ATP-binding</keyword>
<dbReference type="InterPro" id="IPR029151">
    <property type="entry name" value="Sensor-like_sf"/>
</dbReference>
<feature type="domain" description="Histidine kinase" evidence="15">
    <location>
        <begin position="268"/>
        <end position="476"/>
    </location>
</feature>
<dbReference type="PANTHER" id="PTHR42878">
    <property type="entry name" value="TWO-COMPONENT HISTIDINE KINASE"/>
    <property type="match status" value="1"/>
</dbReference>
<dbReference type="CDD" id="cd00082">
    <property type="entry name" value="HisKA"/>
    <property type="match status" value="1"/>
</dbReference>
<dbReference type="PROSITE" id="PS50109">
    <property type="entry name" value="HIS_KIN"/>
    <property type="match status" value="1"/>
</dbReference>
<keyword evidence="11 14" id="KW-1133">Transmembrane helix</keyword>
<organism evidence="17 18">
    <name type="scientific">Acidihalobacter yilgarnensis</name>
    <dbReference type="NCBI Taxonomy" id="2819280"/>
    <lineage>
        <taxon>Bacteria</taxon>
        <taxon>Pseudomonadati</taxon>
        <taxon>Pseudomonadota</taxon>
        <taxon>Gammaproteobacteria</taxon>
        <taxon>Chromatiales</taxon>
        <taxon>Ectothiorhodospiraceae</taxon>
        <taxon>Acidihalobacter</taxon>
    </lineage>
</organism>
<dbReference type="GO" id="GO:0000156">
    <property type="term" value="F:phosphorelay response regulator activity"/>
    <property type="evidence" value="ECO:0007669"/>
    <property type="project" value="TreeGrafter"/>
</dbReference>
<evidence type="ECO:0000256" key="7">
    <source>
        <dbReference type="ARBA" id="ARBA00022692"/>
    </source>
</evidence>
<dbReference type="InterPro" id="IPR003594">
    <property type="entry name" value="HATPase_dom"/>
</dbReference>
<keyword evidence="9" id="KW-0418">Kinase</keyword>
<proteinExistence type="predicted"/>
<dbReference type="SMART" id="SM00387">
    <property type="entry name" value="HATPase_c"/>
    <property type="match status" value="1"/>
</dbReference>
<dbReference type="Proteomes" id="UP000095401">
    <property type="component" value="Chromosome"/>
</dbReference>
<dbReference type="InterPro" id="IPR036097">
    <property type="entry name" value="HisK_dim/P_sf"/>
</dbReference>
<dbReference type="KEGG" id="aprs:BI364_06505"/>
<dbReference type="Pfam" id="PF00512">
    <property type="entry name" value="HisKA"/>
    <property type="match status" value="1"/>
</dbReference>
<sequence length="476" mass="52113">MKPAAGWTLRSSERIPWLSTLRVRLILSVSLVHVILMGGFIWDAVNEQSAGIRAELESRGHSLVNLMAVASTNALLSEDLASLGEVTARVRQQPDVAYGLIVDERGEVLASTSGSDVGRSLVTVRPDIAQRHPRLMRLDEPVRVAGRVVGTVYLGLSTAGMHRELQRIRNEGLLFILTALLIGGGAAWLLSYAITRNLHRLGTAVQRIADGDLGARVDVRRRDEVGVLAKAFNGMLDSLRETSQAVVREHEKRMDAERLACVGELAASIAHEIRNPLAAVINSVSLIGQSELDAEDQIKVRRILNDEAGRLQRILESFLDFSRVRESCLERHDLLVLIDEVVTLFANDPDVAGDIEIVRRIDTPAHLAVFDQDQMRQVLWNLMRNAVQAMAGHGRIVVALESSGGHRLRLAIGDNGEGIAPDLLDKVRRPFVSGRKGGTGLGLAIVQRILMQHGTSLHMISQPGRGTEVAFELETL</sequence>
<dbReference type="Pfam" id="PF00672">
    <property type="entry name" value="HAMP"/>
    <property type="match status" value="1"/>
</dbReference>
<keyword evidence="5" id="KW-0597">Phosphoprotein</keyword>
<evidence type="ECO:0000313" key="17">
    <source>
        <dbReference type="EMBL" id="AOU97655.1"/>
    </source>
</evidence>
<comment type="subcellular location">
    <subcellularLocation>
        <location evidence="2">Cell membrane</location>
        <topology evidence="2">Multi-pass membrane protein</topology>
    </subcellularLocation>
</comment>
<dbReference type="AlphaFoldDB" id="A0A1D8IMK2"/>
<dbReference type="SUPFAM" id="SSF103190">
    <property type="entry name" value="Sensory domain-like"/>
    <property type="match status" value="1"/>
</dbReference>
<evidence type="ECO:0000256" key="10">
    <source>
        <dbReference type="ARBA" id="ARBA00022840"/>
    </source>
</evidence>
<keyword evidence="6" id="KW-0808">Transferase</keyword>
<keyword evidence="4" id="KW-1003">Cell membrane</keyword>
<name>A0A1D8IMK2_9GAMM</name>
<dbReference type="PRINTS" id="PR00344">
    <property type="entry name" value="BCTRLSENSOR"/>
</dbReference>
<dbReference type="GO" id="GO:0000155">
    <property type="term" value="F:phosphorelay sensor kinase activity"/>
    <property type="evidence" value="ECO:0007669"/>
    <property type="project" value="InterPro"/>
</dbReference>
<reference evidence="18" key="1">
    <citation type="submission" date="2016-09" db="EMBL/GenBank/DDBJ databases">
        <title>Acidihalobacter prosperus F5.</title>
        <authorList>
            <person name="Khaleque H.N."/>
            <person name="Ramsay J.P."/>
            <person name="Kaksonen A.H."/>
            <person name="Boxall N.J."/>
            <person name="Watkin E.L.J."/>
        </authorList>
    </citation>
    <scope>NUCLEOTIDE SEQUENCE [LARGE SCALE GENOMIC DNA]</scope>
    <source>
        <strain evidence="18">F5</strain>
    </source>
</reference>
<dbReference type="RefSeq" id="WP_070078040.1">
    <property type="nucleotide sequence ID" value="NZ_CP017415.1"/>
</dbReference>
<evidence type="ECO:0000313" key="18">
    <source>
        <dbReference type="Proteomes" id="UP000095401"/>
    </source>
</evidence>
<evidence type="ECO:0000256" key="11">
    <source>
        <dbReference type="ARBA" id="ARBA00022989"/>
    </source>
</evidence>
<protein>
    <recommendedName>
        <fullName evidence="3">histidine kinase</fullName>
        <ecNumber evidence="3">2.7.13.3</ecNumber>
    </recommendedName>
</protein>
<evidence type="ECO:0000256" key="13">
    <source>
        <dbReference type="ARBA" id="ARBA00023136"/>
    </source>
</evidence>
<dbReference type="InterPro" id="IPR033463">
    <property type="entry name" value="sCache_3"/>
</dbReference>
<feature type="domain" description="HAMP" evidence="16">
    <location>
        <begin position="192"/>
        <end position="244"/>
    </location>
</feature>